<dbReference type="SUPFAM" id="SSF74653">
    <property type="entry name" value="TolA/TonB C-terminal domain"/>
    <property type="match status" value="1"/>
</dbReference>
<proteinExistence type="inferred from homology"/>
<comment type="similarity">
    <text evidence="2">Belongs to the TonB family.</text>
</comment>
<dbReference type="GO" id="GO:0098797">
    <property type="term" value="C:plasma membrane protein complex"/>
    <property type="evidence" value="ECO:0007669"/>
    <property type="project" value="TreeGrafter"/>
</dbReference>
<gene>
    <name evidence="12" type="ORF">IPO85_06590</name>
</gene>
<evidence type="ECO:0000256" key="5">
    <source>
        <dbReference type="ARBA" id="ARBA00022519"/>
    </source>
</evidence>
<dbReference type="GO" id="GO:0030288">
    <property type="term" value="C:outer membrane-bounded periplasmic space"/>
    <property type="evidence" value="ECO:0007669"/>
    <property type="project" value="InterPro"/>
</dbReference>
<dbReference type="InterPro" id="IPR003538">
    <property type="entry name" value="TonB"/>
</dbReference>
<dbReference type="PROSITE" id="PS52015">
    <property type="entry name" value="TONB_CTD"/>
    <property type="match status" value="1"/>
</dbReference>
<dbReference type="GO" id="GO:0015031">
    <property type="term" value="P:protein transport"/>
    <property type="evidence" value="ECO:0007669"/>
    <property type="project" value="UniProtKB-KW"/>
</dbReference>
<evidence type="ECO:0000256" key="6">
    <source>
        <dbReference type="ARBA" id="ARBA00022692"/>
    </source>
</evidence>
<dbReference type="GO" id="GO:0031992">
    <property type="term" value="F:energy transducer activity"/>
    <property type="evidence" value="ECO:0007669"/>
    <property type="project" value="InterPro"/>
</dbReference>
<organism evidence="12 13">
    <name type="scientific">Candidatus Defluviibacterium haderslevense</name>
    <dbReference type="NCBI Taxonomy" id="2981993"/>
    <lineage>
        <taxon>Bacteria</taxon>
        <taxon>Pseudomonadati</taxon>
        <taxon>Bacteroidota</taxon>
        <taxon>Saprospiria</taxon>
        <taxon>Saprospirales</taxon>
        <taxon>Saprospiraceae</taxon>
        <taxon>Candidatus Defluviibacterium</taxon>
    </lineage>
</organism>
<dbReference type="AlphaFoldDB" id="A0A9D7S7I1"/>
<keyword evidence="7" id="KW-0653">Protein transport</keyword>
<keyword evidence="10" id="KW-0732">Signal</keyword>
<sequence>MKQLTFNTSLIILSLVLLLSCNKNTEEVKDQSVKEDEIFNFVEQMPEFPDGPAAMTKFINDNIRYPEEARLQKIEGTVVIQFVVTKEGKITKATVVRGIGYGCDEEAIRVIQSMPDWKPGKHNNKAVHVNFTLPVKFKL</sequence>
<evidence type="ECO:0000313" key="13">
    <source>
        <dbReference type="Proteomes" id="UP000808349"/>
    </source>
</evidence>
<keyword evidence="6" id="KW-0812">Transmembrane</keyword>
<dbReference type="GO" id="GO:0015891">
    <property type="term" value="P:siderophore transport"/>
    <property type="evidence" value="ECO:0007669"/>
    <property type="project" value="InterPro"/>
</dbReference>
<protein>
    <submittedName>
        <fullName evidence="12">Energy transducer TonB</fullName>
    </submittedName>
</protein>
<evidence type="ECO:0000259" key="11">
    <source>
        <dbReference type="PROSITE" id="PS52015"/>
    </source>
</evidence>
<dbReference type="PANTHER" id="PTHR33446:SF2">
    <property type="entry name" value="PROTEIN TONB"/>
    <property type="match status" value="1"/>
</dbReference>
<reference evidence="12 13" key="1">
    <citation type="submission" date="2020-10" db="EMBL/GenBank/DDBJ databases">
        <title>Connecting structure to function with the recovery of over 1000 high-quality activated sludge metagenome-assembled genomes encoding full-length rRNA genes using long-read sequencing.</title>
        <authorList>
            <person name="Singleton C.M."/>
            <person name="Petriglieri F."/>
            <person name="Kristensen J.M."/>
            <person name="Kirkegaard R.H."/>
            <person name="Michaelsen T.Y."/>
            <person name="Andersen M.H."/>
            <person name="Karst S.M."/>
            <person name="Dueholm M.S."/>
            <person name="Nielsen P.H."/>
            <person name="Albertsen M."/>
        </authorList>
    </citation>
    <scope>NUCLEOTIDE SEQUENCE [LARGE SCALE GENOMIC DNA]</scope>
    <source>
        <strain evidence="12">Ribe_18-Q3-R11-54_BAT3C.373</strain>
    </source>
</reference>
<dbReference type="PRINTS" id="PR01374">
    <property type="entry name" value="TONBPROTEIN"/>
</dbReference>
<evidence type="ECO:0000256" key="10">
    <source>
        <dbReference type="SAM" id="SignalP"/>
    </source>
</evidence>
<dbReference type="Pfam" id="PF03544">
    <property type="entry name" value="TonB_C"/>
    <property type="match status" value="1"/>
</dbReference>
<accession>A0A9D7S7I1</accession>
<feature type="signal peptide" evidence="10">
    <location>
        <begin position="1"/>
        <end position="25"/>
    </location>
</feature>
<evidence type="ECO:0000256" key="2">
    <source>
        <dbReference type="ARBA" id="ARBA00006555"/>
    </source>
</evidence>
<comment type="subcellular location">
    <subcellularLocation>
        <location evidence="1">Cell inner membrane</location>
        <topology evidence="1">Single-pass membrane protein</topology>
        <orientation evidence="1">Periplasmic side</orientation>
    </subcellularLocation>
</comment>
<dbReference type="GO" id="GO:0055085">
    <property type="term" value="P:transmembrane transport"/>
    <property type="evidence" value="ECO:0007669"/>
    <property type="project" value="InterPro"/>
</dbReference>
<dbReference type="Proteomes" id="UP000808349">
    <property type="component" value="Unassembled WGS sequence"/>
</dbReference>
<keyword evidence="5" id="KW-0997">Cell inner membrane</keyword>
<dbReference type="PANTHER" id="PTHR33446">
    <property type="entry name" value="PROTEIN TONB-RELATED"/>
    <property type="match status" value="1"/>
</dbReference>
<evidence type="ECO:0000256" key="8">
    <source>
        <dbReference type="ARBA" id="ARBA00022989"/>
    </source>
</evidence>
<dbReference type="InterPro" id="IPR051045">
    <property type="entry name" value="TonB-dependent_transducer"/>
</dbReference>
<dbReference type="InterPro" id="IPR037682">
    <property type="entry name" value="TonB_C"/>
</dbReference>
<keyword evidence="3" id="KW-0813">Transport</keyword>
<name>A0A9D7S7I1_9BACT</name>
<keyword evidence="4" id="KW-1003">Cell membrane</keyword>
<evidence type="ECO:0000256" key="3">
    <source>
        <dbReference type="ARBA" id="ARBA00022448"/>
    </source>
</evidence>
<evidence type="ECO:0000256" key="1">
    <source>
        <dbReference type="ARBA" id="ARBA00004383"/>
    </source>
</evidence>
<dbReference type="NCBIfam" id="TIGR01352">
    <property type="entry name" value="tonB_Cterm"/>
    <property type="match status" value="1"/>
</dbReference>
<feature type="chain" id="PRO_5038495134" evidence="10">
    <location>
        <begin position="26"/>
        <end position="139"/>
    </location>
</feature>
<feature type="domain" description="TonB C-terminal" evidence="11">
    <location>
        <begin position="50"/>
        <end position="139"/>
    </location>
</feature>
<dbReference type="FunFam" id="3.30.1150.10:FF:000002">
    <property type="entry name" value="Energy transducer TonB"/>
    <property type="match status" value="1"/>
</dbReference>
<comment type="caution">
    <text evidence="12">The sequence shown here is derived from an EMBL/GenBank/DDBJ whole genome shotgun (WGS) entry which is preliminary data.</text>
</comment>
<evidence type="ECO:0000256" key="4">
    <source>
        <dbReference type="ARBA" id="ARBA00022475"/>
    </source>
</evidence>
<keyword evidence="8" id="KW-1133">Transmembrane helix</keyword>
<evidence type="ECO:0000256" key="7">
    <source>
        <dbReference type="ARBA" id="ARBA00022927"/>
    </source>
</evidence>
<evidence type="ECO:0000256" key="9">
    <source>
        <dbReference type="ARBA" id="ARBA00023136"/>
    </source>
</evidence>
<keyword evidence="9" id="KW-0472">Membrane</keyword>
<dbReference type="Gene3D" id="3.30.1150.10">
    <property type="match status" value="1"/>
</dbReference>
<evidence type="ECO:0000313" key="12">
    <source>
        <dbReference type="EMBL" id="MBK9717168.1"/>
    </source>
</evidence>
<dbReference type="InterPro" id="IPR006260">
    <property type="entry name" value="TonB/TolA_C"/>
</dbReference>
<dbReference type="PROSITE" id="PS51257">
    <property type="entry name" value="PROKAR_LIPOPROTEIN"/>
    <property type="match status" value="1"/>
</dbReference>
<dbReference type="EMBL" id="JADKFW010000004">
    <property type="protein sequence ID" value="MBK9717168.1"/>
    <property type="molecule type" value="Genomic_DNA"/>
</dbReference>